<evidence type="ECO:0000313" key="2">
    <source>
        <dbReference type="Proteomes" id="UP001216510"/>
    </source>
</evidence>
<name>A0ABY8BKU7_9BURK</name>
<dbReference type="EMBL" id="CP119083">
    <property type="protein sequence ID" value="WEF34899.1"/>
    <property type="molecule type" value="Genomic_DNA"/>
</dbReference>
<organism evidence="1 2">
    <name type="scientific">Pseudoduganella chitinolytica</name>
    <dbReference type="NCBI Taxonomy" id="34070"/>
    <lineage>
        <taxon>Bacteria</taxon>
        <taxon>Pseudomonadati</taxon>
        <taxon>Pseudomonadota</taxon>
        <taxon>Betaproteobacteria</taxon>
        <taxon>Burkholderiales</taxon>
        <taxon>Oxalobacteraceae</taxon>
        <taxon>Telluria group</taxon>
        <taxon>Pseudoduganella</taxon>
    </lineage>
</organism>
<dbReference type="RefSeq" id="WP_277417570.1">
    <property type="nucleotide sequence ID" value="NZ_CP119083.1"/>
</dbReference>
<protein>
    <recommendedName>
        <fullName evidence="3">Secreted protein</fullName>
    </recommendedName>
</protein>
<gene>
    <name evidence="1" type="ORF">PX653_09105</name>
</gene>
<accession>A0ABY8BKU7</accession>
<dbReference type="Proteomes" id="UP001216510">
    <property type="component" value="Chromosome"/>
</dbReference>
<keyword evidence="2" id="KW-1185">Reference proteome</keyword>
<evidence type="ECO:0000313" key="1">
    <source>
        <dbReference type="EMBL" id="WEF34899.1"/>
    </source>
</evidence>
<reference evidence="1 2" key="1">
    <citation type="submission" date="2023-02" db="EMBL/GenBank/DDBJ databases">
        <title>Gemone sequence of Telluria chitinolytica ACM 3522T.</title>
        <authorList>
            <person name="Frediansyah A."/>
            <person name="Miess H."/>
            <person name="Gross H."/>
        </authorList>
    </citation>
    <scope>NUCLEOTIDE SEQUENCE [LARGE SCALE GENOMIC DNA]</scope>
    <source>
        <strain evidence="1 2">ACM 3522</strain>
    </source>
</reference>
<evidence type="ECO:0008006" key="3">
    <source>
        <dbReference type="Google" id="ProtNLM"/>
    </source>
</evidence>
<proteinExistence type="predicted"/>
<sequence>MFLLLAFFMTTSGAVSSTVAEFHSAEACDAARTVVLTQAPGPNKTAVCVAK</sequence>